<dbReference type="PROSITE" id="PS51435">
    <property type="entry name" value="AP_NUCLEASE_F1_4"/>
    <property type="match status" value="1"/>
</dbReference>
<dbReference type="RefSeq" id="WP_096804805.1">
    <property type="nucleotide sequence ID" value="NZ_CP022196.1"/>
</dbReference>
<dbReference type="InterPro" id="IPR005135">
    <property type="entry name" value="Endo/exonuclease/phosphatase"/>
</dbReference>
<dbReference type="GO" id="GO:0008311">
    <property type="term" value="F:double-stranded DNA 3'-5' DNA exonuclease activity"/>
    <property type="evidence" value="ECO:0007669"/>
    <property type="project" value="InterPro"/>
</dbReference>
<organism evidence="10 11">
    <name type="scientific">Celeribacter ethanolicus</name>
    <dbReference type="NCBI Taxonomy" id="1758178"/>
    <lineage>
        <taxon>Bacteria</taxon>
        <taxon>Pseudomonadati</taxon>
        <taxon>Pseudomonadota</taxon>
        <taxon>Alphaproteobacteria</taxon>
        <taxon>Rhodobacterales</taxon>
        <taxon>Roseobacteraceae</taxon>
        <taxon>Celeribacter</taxon>
    </lineage>
</organism>
<dbReference type="Proteomes" id="UP000217935">
    <property type="component" value="Chromosome"/>
</dbReference>
<keyword evidence="11" id="KW-1185">Reference proteome</keyword>
<feature type="active site" evidence="6">
    <location>
        <position position="116"/>
    </location>
</feature>
<feature type="active site" description="Proton acceptor" evidence="6">
    <location>
        <position position="267"/>
    </location>
</feature>
<evidence type="ECO:0000313" key="10">
    <source>
        <dbReference type="EMBL" id="ATG46554.1"/>
    </source>
</evidence>
<comment type="cofactor">
    <cofactor evidence="1">
        <name>Mn(2+)</name>
        <dbReference type="ChEBI" id="CHEBI:29035"/>
    </cofactor>
</comment>
<evidence type="ECO:0000259" key="9">
    <source>
        <dbReference type="Pfam" id="PF03372"/>
    </source>
</evidence>
<dbReference type="InterPro" id="IPR004808">
    <property type="entry name" value="AP_endonuc_1"/>
</dbReference>
<evidence type="ECO:0000256" key="2">
    <source>
        <dbReference type="ARBA" id="ARBA00007092"/>
    </source>
</evidence>
<evidence type="ECO:0000256" key="5">
    <source>
        <dbReference type="ARBA" id="ARBA00022842"/>
    </source>
</evidence>
<dbReference type="Pfam" id="PF03372">
    <property type="entry name" value="Exo_endo_phos"/>
    <property type="match status" value="1"/>
</dbReference>
<feature type="active site" description="Proton donor/acceptor" evidence="6">
    <location>
        <position position="166"/>
    </location>
</feature>
<evidence type="ECO:0000256" key="1">
    <source>
        <dbReference type="ARBA" id="ARBA00001936"/>
    </source>
</evidence>
<comment type="cofactor">
    <cofactor evidence="7">
        <name>Mg(2+)</name>
        <dbReference type="ChEBI" id="CHEBI:18420"/>
    </cofactor>
    <cofactor evidence="7">
        <name>Mn(2+)</name>
        <dbReference type="ChEBI" id="CHEBI:29035"/>
    </cofactor>
    <text evidence="7">Probably binds two magnesium or manganese ions per subunit.</text>
</comment>
<feature type="binding site" evidence="7">
    <location>
        <position position="267"/>
    </location>
    <ligand>
        <name>Mg(2+)</name>
        <dbReference type="ChEBI" id="CHEBI:18420"/>
        <label>1</label>
    </ligand>
</feature>
<dbReference type="GO" id="GO:0046872">
    <property type="term" value="F:metal ion binding"/>
    <property type="evidence" value="ECO:0007669"/>
    <property type="project" value="UniProtKB-KW"/>
</dbReference>
<dbReference type="GO" id="GO:0003677">
    <property type="term" value="F:DNA binding"/>
    <property type="evidence" value="ECO:0007669"/>
    <property type="project" value="InterPro"/>
</dbReference>
<keyword evidence="3 7" id="KW-0479">Metal-binding</keyword>
<dbReference type="NCBIfam" id="TIGR00633">
    <property type="entry name" value="xth"/>
    <property type="match status" value="1"/>
</dbReference>
<name>A0A291G916_9RHOB</name>
<evidence type="ECO:0000256" key="6">
    <source>
        <dbReference type="PIRSR" id="PIRSR604808-1"/>
    </source>
</evidence>
<dbReference type="Gene3D" id="3.60.10.10">
    <property type="entry name" value="Endonuclease/exonuclease/phosphatase"/>
    <property type="match status" value="1"/>
</dbReference>
<dbReference type="NCBIfam" id="TIGR00195">
    <property type="entry name" value="exoDNase_III"/>
    <property type="match status" value="1"/>
</dbReference>
<keyword evidence="4" id="KW-0378">Hydrolase</keyword>
<feature type="site" description="Interaction with DNA substrate" evidence="8">
    <location>
        <position position="267"/>
    </location>
</feature>
<dbReference type="STRING" id="1758178.GCA_001550095_01618"/>
<feature type="binding site" evidence="7">
    <location>
        <position position="34"/>
    </location>
    <ligand>
        <name>Mg(2+)</name>
        <dbReference type="ChEBI" id="CHEBI:18420"/>
        <label>1</label>
    </ligand>
</feature>
<accession>A0A291G916</accession>
<comment type="similarity">
    <text evidence="2">Belongs to the DNA repair enzymes AP/ExoA family.</text>
</comment>
<evidence type="ECO:0000256" key="4">
    <source>
        <dbReference type="ARBA" id="ARBA00022801"/>
    </source>
</evidence>
<dbReference type="OrthoDB" id="9803914at2"/>
<dbReference type="InterPro" id="IPR037493">
    <property type="entry name" value="ExoIII-like"/>
</dbReference>
<feature type="binding site" evidence="7">
    <location>
        <position position="166"/>
    </location>
    <ligand>
        <name>Mg(2+)</name>
        <dbReference type="ChEBI" id="CHEBI:18420"/>
        <label>1</label>
    </ligand>
</feature>
<feature type="binding site" evidence="7">
    <location>
        <position position="7"/>
    </location>
    <ligand>
        <name>Mg(2+)</name>
        <dbReference type="ChEBI" id="CHEBI:18420"/>
        <label>1</label>
    </ligand>
</feature>
<dbReference type="CDD" id="cd09086">
    <property type="entry name" value="ExoIII-like_AP-endo"/>
    <property type="match status" value="1"/>
</dbReference>
<evidence type="ECO:0000256" key="8">
    <source>
        <dbReference type="PIRSR" id="PIRSR604808-3"/>
    </source>
</evidence>
<feature type="site" description="Important for catalytic activity" evidence="8">
    <location>
        <position position="237"/>
    </location>
</feature>
<dbReference type="PANTHER" id="PTHR43250:SF2">
    <property type="entry name" value="EXODEOXYRIBONUCLEASE III"/>
    <property type="match status" value="1"/>
</dbReference>
<proteinExistence type="inferred from homology"/>
<dbReference type="InterPro" id="IPR020848">
    <property type="entry name" value="AP_endonuclease_F1_CS"/>
</dbReference>
<protein>
    <submittedName>
        <fullName evidence="10">Exodeoxyribonuclease III</fullName>
    </submittedName>
</protein>
<reference evidence="10 11" key="1">
    <citation type="submission" date="2017-06" db="EMBL/GenBank/DDBJ databases">
        <title>Celeribacter sp. TSPH2 complete genome sequence.</title>
        <authorList>
            <person name="Woo J.-H."/>
            <person name="Kim H.-S."/>
        </authorList>
    </citation>
    <scope>NUCLEOTIDE SEQUENCE [LARGE SCALE GENOMIC DNA]</scope>
    <source>
        <strain evidence="10 11">TSPH2</strain>
    </source>
</reference>
<dbReference type="SUPFAM" id="SSF56219">
    <property type="entry name" value="DNase I-like"/>
    <property type="match status" value="1"/>
</dbReference>
<evidence type="ECO:0000256" key="7">
    <source>
        <dbReference type="PIRSR" id="PIRSR604808-2"/>
    </source>
</evidence>
<dbReference type="AlphaFoldDB" id="A0A291G916"/>
<keyword evidence="5 7" id="KW-0460">Magnesium</keyword>
<dbReference type="InterPro" id="IPR036691">
    <property type="entry name" value="Endo/exonu/phosph_ase_sf"/>
</dbReference>
<dbReference type="EMBL" id="CP022196">
    <property type="protein sequence ID" value="ATG46554.1"/>
    <property type="molecule type" value="Genomic_DNA"/>
</dbReference>
<feature type="domain" description="Endonuclease/exonuclease/phosphatase" evidence="9">
    <location>
        <begin position="4"/>
        <end position="267"/>
    </location>
</feature>
<evidence type="ECO:0000256" key="3">
    <source>
        <dbReference type="ARBA" id="ARBA00022723"/>
    </source>
</evidence>
<dbReference type="GO" id="GO:0004519">
    <property type="term" value="F:endonuclease activity"/>
    <property type="evidence" value="ECO:0007669"/>
    <property type="project" value="InterPro"/>
</dbReference>
<dbReference type="KEGG" id="ceh:CEW89_02605"/>
<evidence type="ECO:0000313" key="11">
    <source>
        <dbReference type="Proteomes" id="UP000217935"/>
    </source>
</evidence>
<feature type="binding site" evidence="7">
    <location>
        <position position="168"/>
    </location>
    <ligand>
        <name>Mg(2+)</name>
        <dbReference type="ChEBI" id="CHEBI:18420"/>
        <label>1</label>
    </ligand>
</feature>
<feature type="site" description="Transition state stabilizer" evidence="8">
    <location>
        <position position="168"/>
    </location>
</feature>
<keyword evidence="7" id="KW-0464">Manganese</keyword>
<dbReference type="PANTHER" id="PTHR43250">
    <property type="entry name" value="EXODEOXYRIBONUCLEASE III"/>
    <property type="match status" value="1"/>
</dbReference>
<gene>
    <name evidence="10" type="primary">xth</name>
    <name evidence="10" type="ORF">CEW89_02605</name>
</gene>
<dbReference type="PROSITE" id="PS00728">
    <property type="entry name" value="AP_NUCLEASE_F1_3"/>
    <property type="match status" value="1"/>
</dbReference>
<feature type="binding site" evidence="7">
    <location>
        <position position="266"/>
    </location>
    <ligand>
        <name>Mg(2+)</name>
        <dbReference type="ChEBI" id="CHEBI:18420"/>
        <label>1</label>
    </ligand>
</feature>
<dbReference type="GO" id="GO:0006281">
    <property type="term" value="P:DNA repair"/>
    <property type="evidence" value="ECO:0007669"/>
    <property type="project" value="InterPro"/>
</dbReference>
<sequence length="276" mass="30757">MKIASFNINGIKARADALTDWLKEAEPDVAILQEIKSVDENFPREIFEDLGYNVETHGQKSFNGVALLSKLPLEDVTRGLPGAEGAGRDGGDDEEARYIEATVVGETQALRICGLYLPNGNPVDLDADGTPVPGSKYDYKLKWFDRLTARAEALLAEEQPFLMAGDYNLIPQPEDAKRPEAWKDDALFRLESRAKFRRLTALGLTDALRVRNGAPDTYTFWDYQAGAFQKNDGIRIDHFLLSPQAADLLTDCQIDAFTRAKDKPSDHVPIWVDLDL</sequence>